<evidence type="ECO:0000256" key="6">
    <source>
        <dbReference type="ARBA" id="ARBA00023204"/>
    </source>
</evidence>
<reference evidence="11" key="1">
    <citation type="submission" date="2021-02" db="EMBL/GenBank/DDBJ databases">
        <title>Genome sequence Cadophora malorum strain M34.</title>
        <authorList>
            <person name="Stefanovic E."/>
            <person name="Vu D."/>
            <person name="Scully C."/>
            <person name="Dijksterhuis J."/>
            <person name="Roader J."/>
            <person name="Houbraken J."/>
        </authorList>
    </citation>
    <scope>NUCLEOTIDE SEQUENCE</scope>
    <source>
        <strain evidence="11">M34</strain>
    </source>
</reference>
<evidence type="ECO:0000256" key="3">
    <source>
        <dbReference type="ARBA" id="ARBA00022553"/>
    </source>
</evidence>
<dbReference type="HAMAP" id="MF_03110">
    <property type="entry name" value="Endonuc_su_Slx4"/>
    <property type="match status" value="1"/>
</dbReference>
<dbReference type="Proteomes" id="UP000664132">
    <property type="component" value="Unassembled WGS sequence"/>
</dbReference>
<feature type="region of interest" description="Disordered" evidence="10">
    <location>
        <begin position="525"/>
        <end position="596"/>
    </location>
</feature>
<gene>
    <name evidence="9" type="primary">SLX4</name>
    <name evidence="11" type="ORF">IFR04_015539</name>
</gene>
<feature type="region of interest" description="Disordered" evidence="10">
    <location>
        <begin position="657"/>
        <end position="757"/>
    </location>
</feature>
<feature type="compositionally biased region" description="Polar residues" evidence="10">
    <location>
        <begin position="525"/>
        <end position="542"/>
    </location>
</feature>
<keyword evidence="7 9" id="KW-0539">Nucleus</keyword>
<evidence type="ECO:0000256" key="9">
    <source>
        <dbReference type="HAMAP-Rule" id="MF_03110"/>
    </source>
</evidence>
<evidence type="ECO:0000256" key="1">
    <source>
        <dbReference type="ARBA" id="ARBA00004123"/>
    </source>
</evidence>
<evidence type="ECO:0000256" key="10">
    <source>
        <dbReference type="SAM" id="MobiDB-lite"/>
    </source>
</evidence>
<dbReference type="CDD" id="cd22999">
    <property type="entry name" value="SAP_SLX4"/>
    <property type="match status" value="1"/>
</dbReference>
<dbReference type="GO" id="GO:0006310">
    <property type="term" value="P:DNA recombination"/>
    <property type="evidence" value="ECO:0007669"/>
    <property type="project" value="UniProtKB-UniRule"/>
</dbReference>
<dbReference type="GO" id="GO:0033557">
    <property type="term" value="C:Slx1-Slx4 complex"/>
    <property type="evidence" value="ECO:0007669"/>
    <property type="project" value="UniProtKB-UniRule"/>
</dbReference>
<feature type="compositionally biased region" description="Low complexity" evidence="10">
    <location>
        <begin position="103"/>
        <end position="113"/>
    </location>
</feature>
<dbReference type="InterPro" id="IPR027784">
    <property type="entry name" value="Slx4_ascomycetes"/>
</dbReference>
<evidence type="ECO:0000256" key="5">
    <source>
        <dbReference type="ARBA" id="ARBA00023172"/>
    </source>
</evidence>
<proteinExistence type="inferred from homology"/>
<evidence type="ECO:0000256" key="8">
    <source>
        <dbReference type="ARBA" id="ARBA00029496"/>
    </source>
</evidence>
<dbReference type="GO" id="GO:0006260">
    <property type="term" value="P:DNA replication"/>
    <property type="evidence" value="ECO:0007669"/>
    <property type="project" value="InterPro"/>
</dbReference>
<evidence type="ECO:0000256" key="2">
    <source>
        <dbReference type="ARBA" id="ARBA00006661"/>
    </source>
</evidence>
<comment type="PTM">
    <text evidence="9">Phosphorylated in response to DNA damage.</text>
</comment>
<comment type="subunit">
    <text evidence="9">Forms a heterodimer with SLX1.</text>
</comment>
<evidence type="ECO:0000256" key="4">
    <source>
        <dbReference type="ARBA" id="ARBA00022763"/>
    </source>
</evidence>
<dbReference type="OrthoDB" id="5349119at2759"/>
<organism evidence="11 12">
    <name type="scientific">Cadophora malorum</name>
    <dbReference type="NCBI Taxonomy" id="108018"/>
    <lineage>
        <taxon>Eukaryota</taxon>
        <taxon>Fungi</taxon>
        <taxon>Dikarya</taxon>
        <taxon>Ascomycota</taxon>
        <taxon>Pezizomycotina</taxon>
        <taxon>Leotiomycetes</taxon>
        <taxon>Helotiales</taxon>
        <taxon>Ploettnerulaceae</taxon>
        <taxon>Cadophora</taxon>
    </lineage>
</organism>
<keyword evidence="12" id="KW-1185">Reference proteome</keyword>
<dbReference type="AlphaFoldDB" id="A0A8H7SYS4"/>
<keyword evidence="4 9" id="KW-0227">DNA damage</keyword>
<protein>
    <recommendedName>
        <fullName evidence="8 9">Structure-specific endonuclease subunit SLX4</fullName>
    </recommendedName>
</protein>
<comment type="caution">
    <text evidence="11">The sequence shown here is derived from an EMBL/GenBank/DDBJ whole genome shotgun (WGS) entry which is preliminary data.</text>
</comment>
<feature type="compositionally biased region" description="Basic and acidic residues" evidence="10">
    <location>
        <begin position="131"/>
        <end position="148"/>
    </location>
</feature>
<comment type="function">
    <text evidence="9">Regulatory subunit of the SLX1-SLX4 structure-specific endonuclease that resolves DNA secondary structures generated during DNA repair and recombination. Has endonuclease activity towards branched DNA substrates, introducing single-strand cuts in duplex DNA close to junctions with ss-DNA.</text>
</comment>
<feature type="compositionally biased region" description="Basic residues" evidence="10">
    <location>
        <begin position="367"/>
        <end position="383"/>
    </location>
</feature>
<feature type="region of interest" description="Disordered" evidence="10">
    <location>
        <begin position="70"/>
        <end position="192"/>
    </location>
</feature>
<comment type="subcellular location">
    <subcellularLocation>
        <location evidence="1 9">Nucleus</location>
    </subcellularLocation>
</comment>
<feature type="compositionally biased region" description="Polar residues" evidence="10">
    <location>
        <begin position="659"/>
        <end position="671"/>
    </location>
</feature>
<evidence type="ECO:0000313" key="12">
    <source>
        <dbReference type="Proteomes" id="UP000664132"/>
    </source>
</evidence>
<keyword evidence="3 9" id="KW-0597">Phosphoprotein</keyword>
<feature type="compositionally biased region" description="Basic and acidic residues" evidence="10">
    <location>
        <begin position="114"/>
        <end position="124"/>
    </location>
</feature>
<dbReference type="GO" id="GO:0017108">
    <property type="term" value="F:5'-flap endonuclease activity"/>
    <property type="evidence" value="ECO:0007669"/>
    <property type="project" value="InterPro"/>
</dbReference>
<accession>A0A8H7SYS4</accession>
<feature type="compositionally biased region" description="Basic and acidic residues" evidence="10">
    <location>
        <begin position="158"/>
        <end position="181"/>
    </location>
</feature>
<feature type="region of interest" description="Disordered" evidence="10">
    <location>
        <begin position="358"/>
        <end position="387"/>
    </location>
</feature>
<evidence type="ECO:0000256" key="7">
    <source>
        <dbReference type="ARBA" id="ARBA00023242"/>
    </source>
</evidence>
<sequence length="869" mass="94433">MANVYVLSSSPPARDLSIFDMPSSSPLPSVGEILKKKPQSLRTGSRAAPIPQHATATFTSAATLLHSALSNDIDIDTIEDPPKSAKPRRRKVVAKTVEKGETKVANPKVAVKKVLPDGEKEEKKPRKPRTKPNDAAEDREITKKEVVARKPRPKKADKKMDDENAKEKPARKTKAKKDTESQTKLPKGKVTKVSTASLADAAPKAILDPFQDSLDIGLVEAVRRRTTWTPPPQLANEAVTTPSDVGLLDGSLSAGSLFSGEKSKGFADLLGNYGFTMPESKIVKPTLAVEGARKRKLIELVKTSVATAAAKSPVKAPKKKPRTLTDLATSAYAEEEEAPPADLAPLLQYFSLHTAGQTTSDGFKIPSKPRSRSPVKGGKKAKKGTAQAPILLSPESAMKQVGRQDFVFGTSSQLAREDSPTLLRDLHEAMQASNEADDDTFAEQLTESISQTLSGRGMSTTSAKRNLWSAASRDIAGDLQSVEMVDLIDTPVNTRTLEPQSMLDPPVSMLDETDDGLWQDVEKLSQSLTQKPQPPNALSQSAPPEVEGEKTSPRPAKRPALDHSPLDSSLPPSTQPPKSSQIAPKAAKKSRKTKDLVKPDFSSYTTAQLAKEIASYRFKPIKSRDQMILLLEKCWEGKNRAALAALGTNTALLPRAETSKTAVLTQSQTEATPKRPRGRPRKDSAIPSPAKPEAKTARKKSLDTVEYLEMDSDTPLSQLRTLTKSQKKSKEPAEDIFDPDPALTPSPPRRVGTSKKTKPLTLKISSSLSDASLELSATSSQRLLFKHISSAVINASPAKDASNPSWHEKILMYDPIILEDLTVWLNTGALEKAGWDGEVDPKEVKKWCESKSICCLWKENLRGGTRSRY</sequence>
<feature type="compositionally biased region" description="Basic and acidic residues" evidence="10">
    <location>
        <begin position="692"/>
        <end position="703"/>
    </location>
</feature>
<name>A0A8H7SYS4_9HELO</name>
<dbReference type="GO" id="GO:0006281">
    <property type="term" value="P:DNA repair"/>
    <property type="evidence" value="ECO:0007669"/>
    <property type="project" value="UniProtKB-UniRule"/>
</dbReference>
<comment type="similarity">
    <text evidence="2 9">Belongs to the SLX4 family.</text>
</comment>
<dbReference type="EMBL" id="JAFJYH010000491">
    <property type="protein sequence ID" value="KAG4411330.1"/>
    <property type="molecule type" value="Genomic_DNA"/>
</dbReference>
<feature type="compositionally biased region" description="Polar residues" evidence="10">
    <location>
        <begin position="714"/>
        <end position="724"/>
    </location>
</feature>
<dbReference type="Pfam" id="PF09494">
    <property type="entry name" value="Slx4"/>
    <property type="match status" value="1"/>
</dbReference>
<keyword evidence="6 9" id="KW-0234">DNA repair</keyword>
<evidence type="ECO:0000313" key="11">
    <source>
        <dbReference type="EMBL" id="KAG4411330.1"/>
    </source>
</evidence>
<dbReference type="InterPro" id="IPR018574">
    <property type="entry name" value="Structure-sp_endonuc_su_Slx4"/>
</dbReference>
<keyword evidence="5 9" id="KW-0233">DNA recombination</keyword>